<dbReference type="CDD" id="cd06222">
    <property type="entry name" value="RNase_H_like"/>
    <property type="match status" value="1"/>
</dbReference>
<keyword evidence="3" id="KW-1185">Reference proteome</keyword>
<dbReference type="Pfam" id="PF13456">
    <property type="entry name" value="RVT_3"/>
    <property type="match status" value="1"/>
</dbReference>
<sequence>MQESISSAGIGGVLRDDTGHLIMAFSVPTQSKSNNQAEAMGALHAIEWCNRIGYDKYDLQLDSMVITNMLEEKDTNNVKLKSIIKRTVNAMEGAEVSISHCYREANQVADFLPKLASSSGNGPKTVARALQQRFYNRLIYSCYYSSIVTVNVTVLESVAIGTSIATVFCPSIGTIILQQL</sequence>
<evidence type="ECO:0000313" key="2">
    <source>
        <dbReference type="EMBL" id="WMV56118.1"/>
    </source>
</evidence>
<reference evidence="2" key="1">
    <citation type="submission" date="2023-08" db="EMBL/GenBank/DDBJ databases">
        <title>A de novo genome assembly of Solanum verrucosum Schlechtendal, a Mexican diploid species geographically isolated from the other diploid A-genome species in potato relatives.</title>
        <authorList>
            <person name="Hosaka K."/>
        </authorList>
    </citation>
    <scope>NUCLEOTIDE SEQUENCE</scope>
    <source>
        <tissue evidence="2">Young leaves</tissue>
    </source>
</reference>
<dbReference type="GO" id="GO:0003676">
    <property type="term" value="F:nucleic acid binding"/>
    <property type="evidence" value="ECO:0007669"/>
    <property type="project" value="InterPro"/>
</dbReference>
<proteinExistence type="predicted"/>
<name>A0AAF1A0B4_SOLVR</name>
<evidence type="ECO:0000259" key="1">
    <source>
        <dbReference type="Pfam" id="PF13456"/>
    </source>
</evidence>
<dbReference type="PANTHER" id="PTHR47723">
    <property type="entry name" value="OS05G0353850 PROTEIN"/>
    <property type="match status" value="1"/>
</dbReference>
<evidence type="ECO:0000313" key="3">
    <source>
        <dbReference type="Proteomes" id="UP001234989"/>
    </source>
</evidence>
<feature type="domain" description="RNase H type-1" evidence="1">
    <location>
        <begin position="4"/>
        <end position="114"/>
    </location>
</feature>
<dbReference type="InterPro" id="IPR053151">
    <property type="entry name" value="RNase_H-like"/>
</dbReference>
<dbReference type="InterPro" id="IPR036397">
    <property type="entry name" value="RNaseH_sf"/>
</dbReference>
<dbReference type="InterPro" id="IPR012337">
    <property type="entry name" value="RNaseH-like_sf"/>
</dbReference>
<dbReference type="Proteomes" id="UP001234989">
    <property type="component" value="Chromosome 11"/>
</dbReference>
<dbReference type="InterPro" id="IPR044730">
    <property type="entry name" value="RNase_H-like_dom_plant"/>
</dbReference>
<dbReference type="InterPro" id="IPR002156">
    <property type="entry name" value="RNaseH_domain"/>
</dbReference>
<dbReference type="EMBL" id="CP133622">
    <property type="protein sequence ID" value="WMV56118.1"/>
    <property type="molecule type" value="Genomic_DNA"/>
</dbReference>
<protein>
    <recommendedName>
        <fullName evidence="1">RNase H type-1 domain-containing protein</fullName>
    </recommendedName>
</protein>
<gene>
    <name evidence="2" type="ORF">MTR67_049503</name>
</gene>
<dbReference type="GO" id="GO:0004523">
    <property type="term" value="F:RNA-DNA hybrid ribonuclease activity"/>
    <property type="evidence" value="ECO:0007669"/>
    <property type="project" value="InterPro"/>
</dbReference>
<dbReference type="PANTHER" id="PTHR47723:SF19">
    <property type="entry name" value="POLYNUCLEOTIDYL TRANSFERASE, RIBONUCLEASE H-LIKE SUPERFAMILY PROTEIN"/>
    <property type="match status" value="1"/>
</dbReference>
<dbReference type="Gene3D" id="3.30.420.10">
    <property type="entry name" value="Ribonuclease H-like superfamily/Ribonuclease H"/>
    <property type="match status" value="1"/>
</dbReference>
<organism evidence="2 3">
    <name type="scientific">Solanum verrucosum</name>
    <dbReference type="NCBI Taxonomy" id="315347"/>
    <lineage>
        <taxon>Eukaryota</taxon>
        <taxon>Viridiplantae</taxon>
        <taxon>Streptophyta</taxon>
        <taxon>Embryophyta</taxon>
        <taxon>Tracheophyta</taxon>
        <taxon>Spermatophyta</taxon>
        <taxon>Magnoliopsida</taxon>
        <taxon>eudicotyledons</taxon>
        <taxon>Gunneridae</taxon>
        <taxon>Pentapetalae</taxon>
        <taxon>asterids</taxon>
        <taxon>lamiids</taxon>
        <taxon>Solanales</taxon>
        <taxon>Solanaceae</taxon>
        <taxon>Solanoideae</taxon>
        <taxon>Solaneae</taxon>
        <taxon>Solanum</taxon>
    </lineage>
</organism>
<accession>A0AAF1A0B4</accession>
<dbReference type="AlphaFoldDB" id="A0AAF1A0B4"/>
<dbReference type="SUPFAM" id="SSF53098">
    <property type="entry name" value="Ribonuclease H-like"/>
    <property type="match status" value="1"/>
</dbReference>